<dbReference type="OrthoDB" id="7356072at2"/>
<feature type="transmembrane region" description="Helical" evidence="1">
    <location>
        <begin position="52"/>
        <end position="71"/>
    </location>
</feature>
<dbReference type="PANTHER" id="PTHR34205:SF2">
    <property type="entry name" value="DUF962 DOMAIN-CONTAINING PROTEIN"/>
    <property type="match status" value="1"/>
</dbReference>
<dbReference type="AlphaFoldDB" id="A0A2S5TIS6"/>
<gene>
    <name evidence="2" type="ORF">C3942_03975</name>
</gene>
<dbReference type="EMBL" id="PSNW01000002">
    <property type="protein sequence ID" value="PPE74842.1"/>
    <property type="molecule type" value="Genomic_DNA"/>
</dbReference>
<keyword evidence="1" id="KW-0472">Membrane</keyword>
<dbReference type="PANTHER" id="PTHR34205">
    <property type="entry name" value="TRANSMEMBRANE PROTEIN"/>
    <property type="match status" value="1"/>
</dbReference>
<evidence type="ECO:0000313" key="3">
    <source>
        <dbReference type="Proteomes" id="UP000238220"/>
    </source>
</evidence>
<accession>A0A2S5TIS6</accession>
<sequence length="103" mass="12401">MSQPAEYRNMEQFYPYYLQEHSDRTCRRLHFIGTSLGLALVVYAVATQTWWLIAAAFIQGYAFAWVGHFFFEHNKPATFQYPWLSYLGDWKMWWQMLTGKIKF</sequence>
<dbReference type="Proteomes" id="UP000238220">
    <property type="component" value="Unassembled WGS sequence"/>
</dbReference>
<protein>
    <submittedName>
        <fullName evidence="2">DUF962 domain-containing protein</fullName>
    </submittedName>
</protein>
<keyword evidence="1" id="KW-0812">Transmembrane</keyword>
<dbReference type="RefSeq" id="WP_104229069.1">
    <property type="nucleotide sequence ID" value="NZ_PSNW01000002.1"/>
</dbReference>
<comment type="caution">
    <text evidence="2">The sequence shown here is derived from an EMBL/GenBank/DDBJ whole genome shotgun (WGS) entry which is preliminary data.</text>
</comment>
<dbReference type="InterPro" id="IPR009305">
    <property type="entry name" value="Mpo1-like"/>
</dbReference>
<keyword evidence="1" id="KW-1133">Transmembrane helix</keyword>
<name>A0A2S5TIS6_9GAMM</name>
<evidence type="ECO:0000313" key="2">
    <source>
        <dbReference type="EMBL" id="PPE74842.1"/>
    </source>
</evidence>
<evidence type="ECO:0000256" key="1">
    <source>
        <dbReference type="SAM" id="Phobius"/>
    </source>
</evidence>
<reference evidence="2 3" key="1">
    <citation type="submission" date="2018-02" db="EMBL/GenBank/DDBJ databases">
        <title>Genome sequencing of Solimonas sp. HR-BB.</title>
        <authorList>
            <person name="Lee Y."/>
            <person name="Jeon C.O."/>
        </authorList>
    </citation>
    <scope>NUCLEOTIDE SEQUENCE [LARGE SCALE GENOMIC DNA]</scope>
    <source>
        <strain evidence="2 3">HR-BB</strain>
    </source>
</reference>
<keyword evidence="3" id="KW-1185">Reference proteome</keyword>
<dbReference type="Pfam" id="PF06127">
    <property type="entry name" value="Mpo1-like"/>
    <property type="match status" value="1"/>
</dbReference>
<feature type="transmembrane region" description="Helical" evidence="1">
    <location>
        <begin position="29"/>
        <end position="46"/>
    </location>
</feature>
<proteinExistence type="predicted"/>
<organism evidence="2 3">
    <name type="scientific">Solimonas fluminis</name>
    <dbReference type="NCBI Taxonomy" id="2086571"/>
    <lineage>
        <taxon>Bacteria</taxon>
        <taxon>Pseudomonadati</taxon>
        <taxon>Pseudomonadota</taxon>
        <taxon>Gammaproteobacteria</taxon>
        <taxon>Nevskiales</taxon>
        <taxon>Nevskiaceae</taxon>
        <taxon>Solimonas</taxon>
    </lineage>
</organism>